<protein>
    <submittedName>
        <fullName evidence="4">Transcriptional regulator</fullName>
    </submittedName>
</protein>
<sequence>MGLDRRPRKTRQIIENSLVQILQQKPLTKITVAEIVKKADISRSTFYLHYNDIYDLYDKINNTFLTGLLDSFETYYPSVTESFFELAQRLIDYIEQNEKLSKIFINEKNVAVIDRLCKLLIDKILNFEKLDKNDSEGYYLVVWSVRGTVGAIIDWLNHGMVLPKKEFADILRRILDKL</sequence>
<dbReference type="InterPro" id="IPR039532">
    <property type="entry name" value="TetR_C_Firmicutes"/>
</dbReference>
<dbReference type="RefSeq" id="WP_235805545.1">
    <property type="nucleotide sequence ID" value="NZ_AZEH01000025.1"/>
</dbReference>
<reference evidence="4 5" key="1">
    <citation type="journal article" date="2015" name="Genome Announc.">
        <title>Expanding the biotechnology potential of lactobacilli through comparative genomics of 213 strains and associated genera.</title>
        <authorList>
            <person name="Sun Z."/>
            <person name="Harris H.M."/>
            <person name="McCann A."/>
            <person name="Guo C."/>
            <person name="Argimon S."/>
            <person name="Zhang W."/>
            <person name="Yang X."/>
            <person name="Jeffery I.B."/>
            <person name="Cooney J.C."/>
            <person name="Kagawa T.F."/>
            <person name="Liu W."/>
            <person name="Song Y."/>
            <person name="Salvetti E."/>
            <person name="Wrobel A."/>
            <person name="Rasinkangas P."/>
            <person name="Parkhill J."/>
            <person name="Rea M.C."/>
            <person name="O'Sullivan O."/>
            <person name="Ritari J."/>
            <person name="Douillard F.P."/>
            <person name="Paul Ross R."/>
            <person name="Yang R."/>
            <person name="Briner A.E."/>
            <person name="Felis G.E."/>
            <person name="de Vos W.M."/>
            <person name="Barrangou R."/>
            <person name="Klaenhammer T.R."/>
            <person name="Caufield P.W."/>
            <person name="Cui Y."/>
            <person name="Zhang H."/>
            <person name="O'Toole P.W."/>
        </authorList>
    </citation>
    <scope>NUCLEOTIDE SEQUENCE [LARGE SCALE GENOMIC DNA]</scope>
    <source>
        <strain evidence="4 5">DSM 19972</strain>
    </source>
</reference>
<dbReference type="STRING" id="1423777.FD46_GL000809"/>
<keyword evidence="5" id="KW-1185">Reference proteome</keyword>
<dbReference type="PROSITE" id="PS50977">
    <property type="entry name" value="HTH_TETR_2"/>
    <property type="match status" value="1"/>
</dbReference>
<gene>
    <name evidence="4" type="ORF">FD46_GL000809</name>
</gene>
<evidence type="ECO:0000256" key="2">
    <source>
        <dbReference type="PROSITE-ProRule" id="PRU00335"/>
    </source>
</evidence>
<dbReference type="Pfam" id="PF14278">
    <property type="entry name" value="TetR_C_8"/>
    <property type="match status" value="1"/>
</dbReference>
<dbReference type="Proteomes" id="UP000051686">
    <property type="component" value="Unassembled WGS sequence"/>
</dbReference>
<organism evidence="4 5">
    <name type="scientific">Liquorilactobacillus oeni DSM 19972</name>
    <dbReference type="NCBI Taxonomy" id="1423777"/>
    <lineage>
        <taxon>Bacteria</taxon>
        <taxon>Bacillati</taxon>
        <taxon>Bacillota</taxon>
        <taxon>Bacilli</taxon>
        <taxon>Lactobacillales</taxon>
        <taxon>Lactobacillaceae</taxon>
        <taxon>Liquorilactobacillus</taxon>
    </lineage>
</organism>
<evidence type="ECO:0000259" key="3">
    <source>
        <dbReference type="PROSITE" id="PS50977"/>
    </source>
</evidence>
<dbReference type="PANTHER" id="PTHR43479:SF7">
    <property type="entry name" value="TETR-FAMILY TRANSCRIPTIONAL REGULATOR"/>
    <property type="match status" value="1"/>
</dbReference>
<accession>A0A0R1MN38</accession>
<feature type="DNA-binding region" description="H-T-H motif" evidence="2">
    <location>
        <begin position="31"/>
        <end position="50"/>
    </location>
</feature>
<dbReference type="Gene3D" id="1.10.357.10">
    <property type="entry name" value="Tetracycline Repressor, domain 2"/>
    <property type="match status" value="1"/>
</dbReference>
<comment type="caution">
    <text evidence="4">The sequence shown here is derived from an EMBL/GenBank/DDBJ whole genome shotgun (WGS) entry which is preliminary data.</text>
</comment>
<evidence type="ECO:0000313" key="5">
    <source>
        <dbReference type="Proteomes" id="UP000051686"/>
    </source>
</evidence>
<dbReference type="AlphaFoldDB" id="A0A0R1MN38"/>
<dbReference type="InterPro" id="IPR050624">
    <property type="entry name" value="HTH-type_Tx_Regulator"/>
</dbReference>
<dbReference type="PANTHER" id="PTHR43479">
    <property type="entry name" value="ACREF/ENVCD OPERON REPRESSOR-RELATED"/>
    <property type="match status" value="1"/>
</dbReference>
<dbReference type="InterPro" id="IPR001647">
    <property type="entry name" value="HTH_TetR"/>
</dbReference>
<dbReference type="EMBL" id="AZEH01000025">
    <property type="protein sequence ID" value="KRL05400.1"/>
    <property type="molecule type" value="Genomic_DNA"/>
</dbReference>
<feature type="domain" description="HTH tetR-type" evidence="3">
    <location>
        <begin position="8"/>
        <end position="68"/>
    </location>
</feature>
<dbReference type="Pfam" id="PF00440">
    <property type="entry name" value="TetR_N"/>
    <property type="match status" value="1"/>
</dbReference>
<evidence type="ECO:0000313" key="4">
    <source>
        <dbReference type="EMBL" id="KRL05400.1"/>
    </source>
</evidence>
<dbReference type="SUPFAM" id="SSF46689">
    <property type="entry name" value="Homeodomain-like"/>
    <property type="match status" value="1"/>
</dbReference>
<dbReference type="PATRIC" id="fig|1423777.3.peg.832"/>
<evidence type="ECO:0000256" key="1">
    <source>
        <dbReference type="ARBA" id="ARBA00023125"/>
    </source>
</evidence>
<dbReference type="GO" id="GO:0003677">
    <property type="term" value="F:DNA binding"/>
    <property type="evidence" value="ECO:0007669"/>
    <property type="project" value="UniProtKB-UniRule"/>
</dbReference>
<dbReference type="InterPro" id="IPR009057">
    <property type="entry name" value="Homeodomain-like_sf"/>
</dbReference>
<name>A0A0R1MN38_9LACO</name>
<keyword evidence="1 2" id="KW-0238">DNA-binding</keyword>
<proteinExistence type="predicted"/>